<feature type="domain" description="Homogentisate 1,2-dioxygenase C-terminal" evidence="13">
    <location>
        <begin position="290"/>
        <end position="443"/>
    </location>
</feature>
<evidence type="ECO:0000256" key="10">
    <source>
        <dbReference type="NCBIfam" id="TIGR01015"/>
    </source>
</evidence>
<sequence length="448" mass="49784">MDTATRQPNTALSRLEIEPGYQSGFGNEFATEALPGALPEGRNSPQRAAYGLYAEQLSGTAFTAPRGHNRRTWTYRIRPAAVHMPFTLLPSERLVANFAEVPPTPPNQLRWDALPMPTEPTDFIDGWVTMAGNGAAESMSGCAIHLYAANRSMQDRFFYSADGELLIVPQEGRLHIATEMGRLDVEPFEIAVIPRGVRFAVSLPDGTARGYICENFGALLRLPDLGPIGSNGLANPRDFLTPHAAYEDREGDFELVAKMNGNLWRADIGHSPLDVVAWHGNYAPYKYDLRRFNTIGSISFDHPDPSIFLVLQSQSDTPGVDTIDFVIFPPRWLAAEDTFRPPWFHRNVASEFMGLVHGVYDAKAEGFVPGGGSLHNCMTGHGPDADTFEKASHGDTSKPHKVSDTMAFMFETRTLLKPTRFALETSQLQAHYYECWQGLKKHFNPEQR</sequence>
<dbReference type="InterPro" id="IPR046452">
    <property type="entry name" value="HgmA_N"/>
</dbReference>
<dbReference type="InterPro" id="IPR046451">
    <property type="entry name" value="HgmA_C"/>
</dbReference>
<accession>A0A7Y9WCR6</accession>
<keyword evidence="5 9" id="KW-0223">Dioxygenase</keyword>
<evidence type="ECO:0000256" key="4">
    <source>
        <dbReference type="ARBA" id="ARBA00022878"/>
    </source>
</evidence>
<comment type="caution">
    <text evidence="15">The sequence shown here is derived from an EMBL/GenBank/DDBJ whole genome shotgun (WGS) entry which is preliminary data.</text>
</comment>
<evidence type="ECO:0000256" key="11">
    <source>
        <dbReference type="PIRSR" id="PIRSR605708-1"/>
    </source>
</evidence>
<dbReference type="NCBIfam" id="TIGR01015">
    <property type="entry name" value="hmgA"/>
    <property type="match status" value="1"/>
</dbReference>
<dbReference type="AlphaFoldDB" id="A0A7Y9WCR6"/>
<feature type="active site" description="Proton acceptor" evidence="9 11">
    <location>
        <position position="302"/>
    </location>
</feature>
<feature type="binding site" evidence="12">
    <location>
        <position position="351"/>
    </location>
    <ligand>
        <name>Fe cation</name>
        <dbReference type="ChEBI" id="CHEBI:24875"/>
    </ligand>
</feature>
<dbReference type="EMBL" id="JACCAU010000001">
    <property type="protein sequence ID" value="NYH18464.1"/>
    <property type="molecule type" value="Genomic_DNA"/>
</dbReference>
<comment type="pathway">
    <text evidence="9">Amino-acid degradation; L-phenylalanine degradation; acetoacetate and fumarate from L-phenylalanine: step 4/6.</text>
</comment>
<comment type="caution">
    <text evidence="9">Lacks conserved residue(s) required for the propagation of feature annotation.</text>
</comment>
<reference evidence="15 16" key="1">
    <citation type="submission" date="2020-07" db="EMBL/GenBank/DDBJ databases">
        <title>Exploring microbial biodiversity for novel pathways involved in the catabolism of aromatic compounds derived from lignin.</title>
        <authorList>
            <person name="Elkins J."/>
        </authorList>
    </citation>
    <scope>NUCLEOTIDE SEQUENCE [LARGE SCALE GENOMIC DNA]</scope>
    <source>
        <strain evidence="15 16">H2C3B</strain>
    </source>
</reference>
<evidence type="ECO:0000256" key="8">
    <source>
        <dbReference type="ARBA" id="ARBA00023232"/>
    </source>
</evidence>
<organism evidence="15 16">
    <name type="scientific">Paraburkholderia bryophila</name>
    <dbReference type="NCBI Taxonomy" id="420952"/>
    <lineage>
        <taxon>Bacteria</taxon>
        <taxon>Pseudomonadati</taxon>
        <taxon>Pseudomonadota</taxon>
        <taxon>Betaproteobacteria</taxon>
        <taxon>Burkholderiales</taxon>
        <taxon>Burkholderiaceae</taxon>
        <taxon>Paraburkholderia</taxon>
    </lineage>
</organism>
<dbReference type="InterPro" id="IPR022950">
    <property type="entry name" value="Homogentis_dOase_bac"/>
</dbReference>
<dbReference type="InterPro" id="IPR011051">
    <property type="entry name" value="RmlC_Cupin_sf"/>
</dbReference>
<comment type="cofactor">
    <cofactor evidence="1 9 12">
        <name>Fe cation</name>
        <dbReference type="ChEBI" id="CHEBI:24875"/>
    </cofactor>
</comment>
<dbReference type="Gene3D" id="2.60.120.10">
    <property type="entry name" value="Jelly Rolls"/>
    <property type="match status" value="1"/>
</dbReference>
<dbReference type="InterPro" id="IPR014710">
    <property type="entry name" value="RmlC-like_jellyroll"/>
</dbReference>
<feature type="binding site" evidence="12">
    <location>
        <position position="345"/>
    </location>
    <ligand>
        <name>Fe cation</name>
        <dbReference type="ChEBI" id="CHEBI:24875"/>
    </ligand>
</feature>
<evidence type="ECO:0000256" key="1">
    <source>
        <dbReference type="ARBA" id="ARBA00001962"/>
    </source>
</evidence>
<evidence type="ECO:0000256" key="2">
    <source>
        <dbReference type="ARBA" id="ARBA00007757"/>
    </source>
</evidence>
<keyword evidence="4 9" id="KW-0828">Tyrosine catabolism</keyword>
<comment type="catalytic activity">
    <reaction evidence="9">
        <text>homogentisate + O2 = 4-maleylacetoacetate + H(+)</text>
        <dbReference type="Rhea" id="RHEA:15449"/>
        <dbReference type="ChEBI" id="CHEBI:15378"/>
        <dbReference type="ChEBI" id="CHEBI:15379"/>
        <dbReference type="ChEBI" id="CHEBI:16169"/>
        <dbReference type="ChEBI" id="CHEBI:17105"/>
        <dbReference type="EC" id="1.13.11.5"/>
    </reaction>
</comment>
<keyword evidence="3 9" id="KW-0479">Metal-binding</keyword>
<evidence type="ECO:0000256" key="12">
    <source>
        <dbReference type="PIRSR" id="PIRSR605708-2"/>
    </source>
</evidence>
<protein>
    <recommendedName>
        <fullName evidence="9 10">Homogentisate 1,2-dioxygenase</fullName>
        <shortName evidence="9">HGDO</shortName>
        <ecNumber evidence="9 10">1.13.11.5</ecNumber>
    </recommendedName>
    <alternativeName>
        <fullName evidence="9">Homogentisate oxygenase</fullName>
    </alternativeName>
    <alternativeName>
        <fullName evidence="9">Homogentisic acid oxidase</fullName>
    </alternativeName>
    <alternativeName>
        <fullName evidence="9">Homogentisicase</fullName>
    </alternativeName>
</protein>
<evidence type="ECO:0000256" key="7">
    <source>
        <dbReference type="ARBA" id="ARBA00023004"/>
    </source>
</evidence>
<dbReference type="PANTHER" id="PTHR11056">
    <property type="entry name" value="HOMOGENTISATE 1,2-DIOXYGENASE"/>
    <property type="match status" value="1"/>
</dbReference>
<keyword evidence="7 9" id="KW-0408">Iron</keyword>
<dbReference type="GO" id="GO:0005506">
    <property type="term" value="F:iron ion binding"/>
    <property type="evidence" value="ECO:0007669"/>
    <property type="project" value="UniProtKB-UniRule"/>
</dbReference>
<dbReference type="InterPro" id="IPR005708">
    <property type="entry name" value="Homogentis_dOase"/>
</dbReference>
<dbReference type="Pfam" id="PF04209">
    <property type="entry name" value="HgmA_C"/>
    <property type="match status" value="1"/>
</dbReference>
<feature type="binding site" evidence="9">
    <location>
        <position position="400"/>
    </location>
    <ligand>
        <name>Fe cation</name>
        <dbReference type="ChEBI" id="CHEBI:24875"/>
    </ligand>
</feature>
<dbReference type="UniPathway" id="UPA00139">
    <property type="reaction ID" value="UER00339"/>
</dbReference>
<dbReference type="GO" id="GO:0004411">
    <property type="term" value="F:homogentisate 1,2-dioxygenase activity"/>
    <property type="evidence" value="ECO:0007669"/>
    <property type="project" value="UniProtKB-UniRule"/>
</dbReference>
<comment type="similarity">
    <text evidence="2 9">Belongs to the homogentisate dioxygenase family.</text>
</comment>
<keyword evidence="6 9" id="KW-0560">Oxidoreductase</keyword>
<evidence type="ECO:0000256" key="6">
    <source>
        <dbReference type="ARBA" id="ARBA00023002"/>
    </source>
</evidence>
<evidence type="ECO:0000313" key="15">
    <source>
        <dbReference type="EMBL" id="NYH18464.1"/>
    </source>
</evidence>
<feature type="binding site" evidence="9 12">
    <location>
        <position position="381"/>
    </location>
    <ligand>
        <name>homogentisate</name>
        <dbReference type="ChEBI" id="CHEBI:16169"/>
    </ligand>
</feature>
<gene>
    <name evidence="9" type="primary">hmgA</name>
    <name evidence="15" type="ORF">GGD41_005692</name>
</gene>
<comment type="subunit">
    <text evidence="9">Hexamer; dimer of trimers.</text>
</comment>
<comment type="function">
    <text evidence="9">Involved in the catabolism of homogentisate (2,5-dihydroxyphenylacetate or 2,5-OH-PhAc), a central intermediate in the degradation of phenylalanine and tyrosine. Catalyzes the oxidative ring cleavage of the aromatic ring of homogentisate to yield maleylacetoacetate.</text>
</comment>
<evidence type="ECO:0000256" key="9">
    <source>
        <dbReference type="HAMAP-Rule" id="MF_00334"/>
    </source>
</evidence>
<feature type="binding site" evidence="12">
    <location>
        <position position="381"/>
    </location>
    <ligand>
        <name>Fe cation</name>
        <dbReference type="ChEBI" id="CHEBI:24875"/>
    </ligand>
</feature>
<evidence type="ECO:0000259" key="14">
    <source>
        <dbReference type="Pfam" id="PF20510"/>
    </source>
</evidence>
<evidence type="ECO:0000259" key="13">
    <source>
        <dbReference type="Pfam" id="PF04209"/>
    </source>
</evidence>
<proteinExistence type="inferred from homology"/>
<dbReference type="EC" id="1.13.11.5" evidence="9 10"/>
<dbReference type="CDD" id="cd07000">
    <property type="entry name" value="cupin_HGO_N"/>
    <property type="match status" value="1"/>
</dbReference>
<dbReference type="Proteomes" id="UP000572540">
    <property type="component" value="Unassembled WGS sequence"/>
</dbReference>
<dbReference type="PANTHER" id="PTHR11056:SF0">
    <property type="entry name" value="HOMOGENTISATE 1,2-DIOXYGENASE"/>
    <property type="match status" value="1"/>
</dbReference>
<dbReference type="SUPFAM" id="SSF51182">
    <property type="entry name" value="RmlC-like cupins"/>
    <property type="match status" value="1"/>
</dbReference>
<evidence type="ECO:0000256" key="3">
    <source>
        <dbReference type="ARBA" id="ARBA00022723"/>
    </source>
</evidence>
<dbReference type="Pfam" id="PF20510">
    <property type="entry name" value="HgmA_N"/>
    <property type="match status" value="1"/>
</dbReference>
<dbReference type="RefSeq" id="WP_179706720.1">
    <property type="nucleotide sequence ID" value="NZ_JACCAU010000001.1"/>
</dbReference>
<dbReference type="GO" id="GO:0006559">
    <property type="term" value="P:L-phenylalanine catabolic process"/>
    <property type="evidence" value="ECO:0007669"/>
    <property type="project" value="UniProtKB-UniRule"/>
</dbReference>
<dbReference type="HAMAP" id="MF_00334">
    <property type="entry name" value="Homogentis_dioxygen"/>
    <property type="match status" value="1"/>
</dbReference>
<dbReference type="GO" id="GO:0006572">
    <property type="term" value="P:L-tyrosine catabolic process"/>
    <property type="evidence" value="ECO:0007669"/>
    <property type="project" value="UniProtKB-UniRule"/>
</dbReference>
<name>A0A7Y9WCR6_9BURK</name>
<evidence type="ECO:0000256" key="5">
    <source>
        <dbReference type="ARBA" id="ARBA00022964"/>
    </source>
</evidence>
<dbReference type="GO" id="GO:0005737">
    <property type="term" value="C:cytoplasm"/>
    <property type="evidence" value="ECO:0007669"/>
    <property type="project" value="TreeGrafter"/>
</dbReference>
<dbReference type="FunFam" id="2.60.120.10:FF:000034">
    <property type="entry name" value="Homogentisate 1,2-dioxygenase"/>
    <property type="match status" value="1"/>
</dbReference>
<evidence type="ECO:0000313" key="16">
    <source>
        <dbReference type="Proteomes" id="UP000572540"/>
    </source>
</evidence>
<keyword evidence="8 9" id="KW-0585">Phenylalanine catabolism</keyword>
<feature type="binding site" evidence="12">
    <location>
        <position position="360"/>
    </location>
    <ligand>
        <name>homogentisate</name>
        <dbReference type="ChEBI" id="CHEBI:16169"/>
    </ligand>
</feature>
<feature type="domain" description="Homogentisate 1,2-dioxygenase N-terminal" evidence="14">
    <location>
        <begin position="21"/>
        <end position="289"/>
    </location>
</feature>